<dbReference type="EMBL" id="JAHVKP010000001">
    <property type="protein sequence ID" value="MBY6218765.1"/>
    <property type="molecule type" value="Genomic_DNA"/>
</dbReference>
<reference evidence="1" key="1">
    <citation type="submission" date="2021-06" db="EMBL/GenBank/DDBJ databases">
        <title>50 bacteria genomes isolated from Dapeng, Shenzhen, China.</title>
        <authorList>
            <person name="Zheng W."/>
            <person name="Yu S."/>
            <person name="Huang Y."/>
        </authorList>
    </citation>
    <scope>NUCLEOTIDE SEQUENCE</scope>
    <source>
        <strain evidence="1">DP4N28-2</strain>
    </source>
</reference>
<organism evidence="1 2">
    <name type="scientific">Qipengyuania aquimaris</name>
    <dbReference type="NCBI Taxonomy" id="255984"/>
    <lineage>
        <taxon>Bacteria</taxon>
        <taxon>Pseudomonadati</taxon>
        <taxon>Pseudomonadota</taxon>
        <taxon>Alphaproteobacteria</taxon>
        <taxon>Sphingomonadales</taxon>
        <taxon>Erythrobacteraceae</taxon>
        <taxon>Qipengyuania</taxon>
    </lineage>
</organism>
<evidence type="ECO:0000313" key="2">
    <source>
        <dbReference type="Proteomes" id="UP000824927"/>
    </source>
</evidence>
<evidence type="ECO:0000313" key="1">
    <source>
        <dbReference type="EMBL" id="MBY6218765.1"/>
    </source>
</evidence>
<dbReference type="AlphaFoldDB" id="A0A9Q3S214"/>
<gene>
    <name evidence="1" type="ORF">KUV31_10490</name>
</gene>
<accession>A0A9Q3S214</accession>
<comment type="caution">
    <text evidence="1">The sequence shown here is derived from an EMBL/GenBank/DDBJ whole genome shotgun (WGS) entry which is preliminary data.</text>
</comment>
<proteinExistence type="predicted"/>
<dbReference type="Proteomes" id="UP000824927">
    <property type="component" value="Unassembled WGS sequence"/>
</dbReference>
<protein>
    <submittedName>
        <fullName evidence="1">Ribbon-helix-helix protein, CopG family</fullName>
    </submittedName>
</protein>
<sequence length="61" mass="6793">MISEQGVSRVTASLTRSQEIALKQLAAHHKVSVSWLIRYAVDQLIDSAEGTQLPLDFGRRN</sequence>
<name>A0A9Q3S214_9SPHN</name>